<sequence>MKKNASNILIGYKTRSGLVFRLEGNEEIIVDSFNFRSVNNNVSYIGFISNKRFIFKQTKWVSFSGSGSSEMISSEIKYIYWKDIKGIVFGNIWNSNLRILGKVIDFSPEKKKVDWEMGKLFRGFGGLSYKNKKELEEILLPTLRDLCLENKIPFGTTKKYNKFSTIPFKETRSIIKEIRNKWQKNTLAILAVLFGITVALLGMATIWSILSRNKTPDSYDYSTEITPKKKQLYSQQNRYDLMLIEFQNSYFDYCKKTSLYYLFGNYISNLNWEAYKQNNFEFIKVTGNITYNYQQTPVALYFNIENYTPEKSLRFNLVDSYLNNQRMSYELEDALLTSICNEY</sequence>
<proteinExistence type="predicted"/>
<dbReference type="RefSeq" id="WP_012008041.1">
    <property type="nucleotide sequence ID" value="NC_009840.1"/>
</dbReference>
<protein>
    <submittedName>
        <fullName evidence="2">Uncharacterized protein</fullName>
    </submittedName>
</protein>
<organism evidence="2 3">
    <name type="scientific">Prochlorococcus marinus (strain MIT 9215)</name>
    <dbReference type="NCBI Taxonomy" id="93060"/>
    <lineage>
        <taxon>Bacteria</taxon>
        <taxon>Bacillati</taxon>
        <taxon>Cyanobacteriota</taxon>
        <taxon>Cyanophyceae</taxon>
        <taxon>Synechococcales</taxon>
        <taxon>Prochlorococcaceae</taxon>
        <taxon>Prochlorococcus</taxon>
    </lineage>
</organism>
<accession>A8G5V6</accession>
<dbReference type="HOGENOM" id="CLU_808575_0_0_3"/>
<evidence type="ECO:0000313" key="3">
    <source>
        <dbReference type="Proteomes" id="UP000002014"/>
    </source>
</evidence>
<dbReference type="KEGG" id="pmh:P9215_13721"/>
<dbReference type="Proteomes" id="UP000002014">
    <property type="component" value="Chromosome"/>
</dbReference>
<evidence type="ECO:0000256" key="1">
    <source>
        <dbReference type="SAM" id="Phobius"/>
    </source>
</evidence>
<gene>
    <name evidence="2" type="ordered locus">P9215_13721</name>
</gene>
<feature type="transmembrane region" description="Helical" evidence="1">
    <location>
        <begin position="187"/>
        <end position="210"/>
    </location>
</feature>
<dbReference type="EMBL" id="CP000825">
    <property type="protein sequence ID" value="ABV50987.1"/>
    <property type="molecule type" value="Genomic_DNA"/>
</dbReference>
<keyword evidence="1" id="KW-1133">Transmembrane helix</keyword>
<reference evidence="2 3" key="1">
    <citation type="journal article" date="2007" name="PLoS Genet.">
        <title>Patterns and implications of gene gain and loss in the evolution of Prochlorococcus.</title>
        <authorList>
            <person name="Kettler G.C."/>
            <person name="Martiny A.C."/>
            <person name="Huang K."/>
            <person name="Zucker J."/>
            <person name="Coleman M.L."/>
            <person name="Rodrigue S."/>
            <person name="Chen F."/>
            <person name="Lapidus A."/>
            <person name="Ferriera S."/>
            <person name="Johnson J."/>
            <person name="Steglich C."/>
            <person name="Church G.M."/>
            <person name="Richardson P."/>
            <person name="Chisholm S.W."/>
        </authorList>
    </citation>
    <scope>NUCLEOTIDE SEQUENCE [LARGE SCALE GENOMIC DNA]</scope>
    <source>
        <strain evidence="2 3">MIT 9215</strain>
    </source>
</reference>
<dbReference type="AlphaFoldDB" id="A8G5V6"/>
<keyword evidence="1" id="KW-0812">Transmembrane</keyword>
<name>A8G5V6_PROM2</name>
<evidence type="ECO:0000313" key="2">
    <source>
        <dbReference type="EMBL" id="ABV50987.1"/>
    </source>
</evidence>
<keyword evidence="1" id="KW-0472">Membrane</keyword>